<organism evidence="1 2">
    <name type="scientific">Massilia orientalis</name>
    <dbReference type="NCBI Taxonomy" id="3050128"/>
    <lineage>
        <taxon>Bacteria</taxon>
        <taxon>Pseudomonadati</taxon>
        <taxon>Pseudomonadota</taxon>
        <taxon>Betaproteobacteria</taxon>
        <taxon>Burkholderiales</taxon>
        <taxon>Oxalobacteraceae</taxon>
        <taxon>Telluria group</taxon>
        <taxon>Massilia</taxon>
    </lineage>
</organism>
<keyword evidence="2" id="KW-1185">Reference proteome</keyword>
<evidence type="ECO:0000313" key="2">
    <source>
        <dbReference type="Proteomes" id="UP001168096"/>
    </source>
</evidence>
<sequence>MPRNHLLTEKHLPELRQALDTQTLTALSASYGVSLSTMGSFLRKHGVLPEYDGWRPERYDRLLAAAARDASVAEMAALVGTNTVELKARFEQLLAMISKVGFTLSQLAVVTGVDRTYWRQYIQEGWLTTSRTGRSQRLPVAELVRAANARPELFDYQAVPLTLAKSFGLSNLPAPPLFKMVTCRSTSIESRVIDILASSDGPRISYKVESCEAIGGVDLWAPLYTIATCPRCGLRVSRFSEKQRYADEPGDSAPVKDAMASKVGLRWRCGTFETLDGQVLDQRALERHITRIAQRNSRERDRKLKLIADIEQYDAGGSSSIL</sequence>
<reference evidence="1" key="1">
    <citation type="submission" date="2024-11" db="EMBL/GenBank/DDBJ databases">
        <title>Description of Massilia orientalis sp. nov., isolated from rhizosphere soil of Ageratina adenophora.</title>
        <authorList>
            <person name="Wang Y."/>
        </authorList>
    </citation>
    <scope>NUCLEOTIDE SEQUENCE</scope>
    <source>
        <strain evidence="1">YIM B02787</strain>
    </source>
</reference>
<name>A0ACC7MED7_9BURK</name>
<dbReference type="Proteomes" id="UP001168096">
    <property type="component" value="Unassembled WGS sequence"/>
</dbReference>
<accession>A0ACC7MED7</accession>
<evidence type="ECO:0000313" key="1">
    <source>
        <dbReference type="EMBL" id="MFJ1470262.1"/>
    </source>
</evidence>
<protein>
    <submittedName>
        <fullName evidence="1">Uncharacterized protein</fullName>
    </submittedName>
</protein>
<proteinExistence type="predicted"/>
<comment type="caution">
    <text evidence="1">The sequence shown here is derived from an EMBL/GenBank/DDBJ whole genome shotgun (WGS) entry which is preliminary data.</text>
</comment>
<dbReference type="EMBL" id="JASNRB020000013">
    <property type="protein sequence ID" value="MFJ1470262.1"/>
    <property type="molecule type" value="Genomic_DNA"/>
</dbReference>
<gene>
    <name evidence="1" type="ORF">QPK29_021320</name>
</gene>